<dbReference type="PIRSF" id="PIRSF036881">
    <property type="entry name" value="PAT"/>
    <property type="match status" value="1"/>
</dbReference>
<feature type="region of interest" description="Disordered" evidence="5">
    <location>
        <begin position="341"/>
        <end position="392"/>
    </location>
</feature>
<dbReference type="AlphaFoldDB" id="A0A8M1FQ16"/>
<feature type="region of interest" description="Disordered" evidence="5">
    <location>
        <begin position="1"/>
        <end position="25"/>
    </location>
</feature>
<dbReference type="CTD" id="10226"/>
<dbReference type="OrthoDB" id="376826at2759"/>
<dbReference type="Pfam" id="PF03036">
    <property type="entry name" value="Perilipin"/>
    <property type="match status" value="2"/>
</dbReference>
<dbReference type="Gene3D" id="3.30.720.170">
    <property type="entry name" value="Perilipin, alpha-beta domain"/>
    <property type="match status" value="1"/>
</dbReference>
<dbReference type="GO" id="GO:0005811">
    <property type="term" value="C:lipid droplet"/>
    <property type="evidence" value="ECO:0007669"/>
    <property type="project" value="UniProtKB-SubCell"/>
</dbReference>
<evidence type="ECO:0000313" key="7">
    <source>
        <dbReference type="RefSeq" id="XP_040485466.1"/>
    </source>
</evidence>
<evidence type="ECO:0000256" key="2">
    <source>
        <dbReference type="ARBA" id="ARBA00006311"/>
    </source>
</evidence>
<dbReference type="RefSeq" id="XP_040485466.1">
    <property type="nucleotide sequence ID" value="XM_040629532.1"/>
</dbReference>
<reference evidence="7" key="1">
    <citation type="submission" date="2025-08" db="UniProtKB">
        <authorList>
            <consortium name="RefSeq"/>
        </authorList>
    </citation>
    <scope>IDENTIFICATION</scope>
    <source>
        <tissue evidence="7">Whole blood</tissue>
    </source>
</reference>
<name>A0A8M1FQ16_URSMA</name>
<dbReference type="Proteomes" id="UP000261680">
    <property type="component" value="Unplaced"/>
</dbReference>
<organism evidence="6 7">
    <name type="scientific">Ursus maritimus</name>
    <name type="common">Polar bear</name>
    <name type="synonym">Thalarctos maritimus</name>
    <dbReference type="NCBI Taxonomy" id="29073"/>
    <lineage>
        <taxon>Eukaryota</taxon>
        <taxon>Metazoa</taxon>
        <taxon>Chordata</taxon>
        <taxon>Craniata</taxon>
        <taxon>Vertebrata</taxon>
        <taxon>Euteleostomi</taxon>
        <taxon>Mammalia</taxon>
        <taxon>Eutheria</taxon>
        <taxon>Laurasiatheria</taxon>
        <taxon>Carnivora</taxon>
        <taxon>Caniformia</taxon>
        <taxon>Ursidae</taxon>
        <taxon>Ursus</taxon>
    </lineage>
</organism>
<evidence type="ECO:0000256" key="1">
    <source>
        <dbReference type="ARBA" id="ARBA00004502"/>
    </source>
</evidence>
<comment type="similarity">
    <text evidence="2 4">Belongs to the perilipin family.</text>
</comment>
<dbReference type="GeneID" id="103681848"/>
<dbReference type="SUPFAM" id="SSF109775">
    <property type="entry name" value="Mannose-6-phosphate receptor binding protein 1 (Tip47), C-terminal domain"/>
    <property type="match status" value="2"/>
</dbReference>
<dbReference type="InterPro" id="IPR004279">
    <property type="entry name" value="Perilipin"/>
</dbReference>
<sequence length="505" mass="54755">MSANETEATTSTQATAEEPAQQPSVVDRVAGMPLISSTCNMVSVAYASTKESHPHVKTVCDAAEKGVKTLTAAAVSGAQPILSKLEPQIASASEYAHRGLDKLEENLPILQQHTEKVLADTKELVSSKVSGAREAMSSTVSSAKDTVATRVTEAVDVTRGAVQTGVDATKSMVTSGVQSVMGSLVGQMVLSGVDTVLGKSEEWVDNHLPMTDAELASLATSLEGFDIASVQQQRQEQSYFVRLGSLSERLRRRAYAHSLGKLQLTRQRAQEALLQLAQALSLMETVKQGVDQKLVEGQEKLHQMWLNWNQKQLQDTDGNPAKPEQQDSQLPKVETVQVSLDGRTEQDSVLIHTPERPSATSRSAAPTRAAPGTDPEPTTLGEGTRHRRPHSQVETQTLTMFRDITEQLQGTCASLGSSIQGLPSHVKDQVQQARRQVEDLQATFSGIHSFQDLSSTILTQSREQVAKAREALDHMVEYVAQNTPIMWLVGPFAPGLIEKAPEEKK</sequence>
<keyword evidence="6" id="KW-1185">Reference proteome</keyword>
<protein>
    <recommendedName>
        <fullName evidence="4">Perilipin</fullName>
    </recommendedName>
</protein>
<feature type="compositionally biased region" description="Low complexity" evidence="5">
    <location>
        <begin position="1"/>
        <end position="24"/>
    </location>
</feature>
<keyword evidence="3" id="KW-0551">Lipid droplet</keyword>
<proteinExistence type="inferred from homology"/>
<evidence type="ECO:0000256" key="3">
    <source>
        <dbReference type="ARBA" id="ARBA00022677"/>
    </source>
</evidence>
<accession>A0A8M1FQ16</accession>
<dbReference type="PANTHER" id="PTHR14024:SF11">
    <property type="entry name" value="PERILIPIN-3"/>
    <property type="match status" value="1"/>
</dbReference>
<dbReference type="GO" id="GO:0010890">
    <property type="term" value="P:positive regulation of triglyceride storage"/>
    <property type="evidence" value="ECO:0007669"/>
    <property type="project" value="TreeGrafter"/>
</dbReference>
<evidence type="ECO:0000256" key="4">
    <source>
        <dbReference type="PIRNR" id="PIRNR036881"/>
    </source>
</evidence>
<evidence type="ECO:0000313" key="6">
    <source>
        <dbReference type="Proteomes" id="UP000261680"/>
    </source>
</evidence>
<feature type="region of interest" description="Disordered" evidence="5">
    <location>
        <begin position="313"/>
        <end position="332"/>
    </location>
</feature>
<dbReference type="PANTHER" id="PTHR14024">
    <property type="entry name" value="PERILIPIN"/>
    <property type="match status" value="1"/>
</dbReference>
<comment type="subcellular location">
    <subcellularLocation>
        <location evidence="1">Lipid droplet</location>
    </subcellularLocation>
</comment>
<dbReference type="GO" id="GO:0019915">
    <property type="term" value="P:lipid storage"/>
    <property type="evidence" value="ECO:0007669"/>
    <property type="project" value="TreeGrafter"/>
</dbReference>
<gene>
    <name evidence="7" type="primary">PLIN3</name>
</gene>
<feature type="compositionally biased region" description="Low complexity" evidence="5">
    <location>
        <begin position="356"/>
        <end position="373"/>
    </location>
</feature>
<dbReference type="GO" id="GO:0005829">
    <property type="term" value="C:cytosol"/>
    <property type="evidence" value="ECO:0007669"/>
    <property type="project" value="TreeGrafter"/>
</dbReference>
<dbReference type="Gene3D" id="1.20.120.340">
    <property type="entry name" value="Flagellar protein FliS"/>
    <property type="match status" value="2"/>
</dbReference>
<evidence type="ECO:0000256" key="5">
    <source>
        <dbReference type="SAM" id="MobiDB-lite"/>
    </source>
</evidence>